<organism evidence="7 10">
    <name type="scientific">Poseidonibacter ostreae</name>
    <dbReference type="NCBI Taxonomy" id="2654171"/>
    <lineage>
        <taxon>Bacteria</taxon>
        <taxon>Pseudomonadati</taxon>
        <taxon>Campylobacterota</taxon>
        <taxon>Epsilonproteobacteria</taxon>
        <taxon>Campylobacterales</taxon>
        <taxon>Arcobacteraceae</taxon>
        <taxon>Poseidonibacter</taxon>
    </lineage>
</organism>
<feature type="transmembrane region" description="Helical" evidence="5">
    <location>
        <begin position="159"/>
        <end position="177"/>
    </location>
</feature>
<evidence type="ECO:0000313" key="7">
    <source>
        <dbReference type="EMBL" id="KAB7890493.1"/>
    </source>
</evidence>
<dbReference type="PANTHER" id="PTHR43310:SF1">
    <property type="entry name" value="SULFATE TRANSPORTER YBAR-RELATED"/>
    <property type="match status" value="1"/>
</dbReference>
<dbReference type="InterPro" id="IPR011547">
    <property type="entry name" value="SLC26A/SulP_dom"/>
</dbReference>
<keyword evidence="2 5" id="KW-0812">Transmembrane</keyword>
<evidence type="ECO:0000256" key="4">
    <source>
        <dbReference type="ARBA" id="ARBA00023136"/>
    </source>
</evidence>
<dbReference type="PROSITE" id="PS50801">
    <property type="entry name" value="STAS"/>
    <property type="match status" value="1"/>
</dbReference>
<dbReference type="Proteomes" id="UP000461010">
    <property type="component" value="Unassembled WGS sequence"/>
</dbReference>
<evidence type="ECO:0000259" key="6">
    <source>
        <dbReference type="PROSITE" id="PS50801"/>
    </source>
</evidence>
<feature type="transmembrane region" description="Helical" evidence="5">
    <location>
        <begin position="334"/>
        <end position="357"/>
    </location>
</feature>
<dbReference type="CDD" id="cd07042">
    <property type="entry name" value="STAS_SulP_like_sulfate_transporter"/>
    <property type="match status" value="1"/>
</dbReference>
<dbReference type="InterPro" id="IPR052706">
    <property type="entry name" value="Membrane-Transporter-like"/>
</dbReference>
<keyword evidence="4 5" id="KW-0472">Membrane</keyword>
<dbReference type="Pfam" id="PF01740">
    <property type="entry name" value="STAS"/>
    <property type="match status" value="1"/>
</dbReference>
<feature type="transmembrane region" description="Helical" evidence="5">
    <location>
        <begin position="239"/>
        <end position="261"/>
    </location>
</feature>
<feature type="transmembrane region" description="Helical" evidence="5">
    <location>
        <begin position="309"/>
        <end position="328"/>
    </location>
</feature>
<name>A0A6L4WUZ8_9BACT</name>
<dbReference type="AlphaFoldDB" id="A0A6L4WUZ8"/>
<comment type="caution">
    <text evidence="7">The sequence shown here is derived from an EMBL/GenBank/DDBJ whole genome shotgun (WGS) entry which is preliminary data.</text>
</comment>
<feature type="transmembrane region" description="Helical" evidence="5">
    <location>
        <begin position="43"/>
        <end position="60"/>
    </location>
</feature>
<feature type="transmembrane region" description="Helical" evidence="5">
    <location>
        <begin position="184"/>
        <end position="202"/>
    </location>
</feature>
<evidence type="ECO:0000256" key="1">
    <source>
        <dbReference type="ARBA" id="ARBA00004141"/>
    </source>
</evidence>
<feature type="domain" description="STAS" evidence="6">
    <location>
        <begin position="406"/>
        <end position="495"/>
    </location>
</feature>
<reference evidence="9 10" key="1">
    <citation type="submission" date="2019-10" db="EMBL/GenBank/DDBJ databases">
        <title>Poseidonibacter ostreae sp. nov., isolated from the gut of the Ostrea denselamellosa.</title>
        <authorList>
            <person name="Choi A."/>
        </authorList>
    </citation>
    <scope>NUCLEOTIDE SEQUENCE [LARGE SCALE GENOMIC DNA]</scope>
    <source>
        <strain evidence="7 10">SJOD-M-33</strain>
        <strain evidence="8 9">SJOD-M-5</strain>
    </source>
</reference>
<protein>
    <submittedName>
        <fullName evidence="7">STAS domain-containing protein</fullName>
    </submittedName>
</protein>
<dbReference type="EMBL" id="WFKK01000005">
    <property type="protein sequence ID" value="KAB7890493.1"/>
    <property type="molecule type" value="Genomic_DNA"/>
</dbReference>
<dbReference type="GO" id="GO:0016020">
    <property type="term" value="C:membrane"/>
    <property type="evidence" value="ECO:0007669"/>
    <property type="project" value="UniProtKB-SubCell"/>
</dbReference>
<dbReference type="Proteomes" id="UP000472839">
    <property type="component" value="Unassembled WGS sequence"/>
</dbReference>
<feature type="transmembrane region" description="Helical" evidence="5">
    <location>
        <begin position="135"/>
        <end position="153"/>
    </location>
</feature>
<dbReference type="InterPro" id="IPR036513">
    <property type="entry name" value="STAS_dom_sf"/>
</dbReference>
<feature type="transmembrane region" description="Helical" evidence="5">
    <location>
        <begin position="369"/>
        <end position="400"/>
    </location>
</feature>
<feature type="transmembrane region" description="Helical" evidence="5">
    <location>
        <begin position="72"/>
        <end position="90"/>
    </location>
</feature>
<feature type="transmembrane region" description="Helical" evidence="5">
    <location>
        <begin position="102"/>
        <end position="123"/>
    </location>
</feature>
<dbReference type="Gene3D" id="3.30.750.24">
    <property type="entry name" value="STAS domain"/>
    <property type="match status" value="1"/>
</dbReference>
<gene>
    <name evidence="8" type="ORF">GBG18_08080</name>
    <name evidence="7" type="ORF">GBG19_03260</name>
</gene>
<evidence type="ECO:0000256" key="2">
    <source>
        <dbReference type="ARBA" id="ARBA00022692"/>
    </source>
</evidence>
<comment type="subcellular location">
    <subcellularLocation>
        <location evidence="1">Membrane</location>
        <topology evidence="1">Multi-pass membrane protein</topology>
    </subcellularLocation>
</comment>
<proteinExistence type="predicted"/>
<evidence type="ECO:0000313" key="10">
    <source>
        <dbReference type="Proteomes" id="UP000472839"/>
    </source>
</evidence>
<dbReference type="EMBL" id="WFKJ01000021">
    <property type="protein sequence ID" value="KAB7890914.1"/>
    <property type="molecule type" value="Genomic_DNA"/>
</dbReference>
<dbReference type="RefSeq" id="WP_152190050.1">
    <property type="nucleotide sequence ID" value="NZ_WFKI01000008.1"/>
</dbReference>
<dbReference type="Pfam" id="PF00916">
    <property type="entry name" value="Sulfate_transp"/>
    <property type="match status" value="2"/>
</dbReference>
<dbReference type="SUPFAM" id="SSF52091">
    <property type="entry name" value="SpoIIaa-like"/>
    <property type="match status" value="1"/>
</dbReference>
<evidence type="ECO:0000313" key="9">
    <source>
        <dbReference type="Proteomes" id="UP000461010"/>
    </source>
</evidence>
<keyword evidence="9" id="KW-1185">Reference proteome</keyword>
<keyword evidence="3 5" id="KW-1133">Transmembrane helix</keyword>
<evidence type="ECO:0000256" key="3">
    <source>
        <dbReference type="ARBA" id="ARBA00022989"/>
    </source>
</evidence>
<dbReference type="InterPro" id="IPR002645">
    <property type="entry name" value="STAS_dom"/>
</dbReference>
<sequence length="513" mass="54116">MLNIKDTFIGNNAKSDILSGLVVAVALVPEAIAFSFIAQVSPIVGLYAAFILGLITALMGGKPGMISGATGAVAIVLVGVSLASKEILIAQGLSGDALSFGIVQYITLTAIVAGIIQISIGAFKMGKFIRLVPQPALHGFVNGLAVVIATSQFKFLDGAGMIMYAIILGTMATMYFLPKFTAAVPAGLVAIIVFTLGVYITGADTKLVGDLANLAEFKGLLPSFHIPDVILDFEALKLVLPYAVIVALVGVIESLLTLSVLDEISGTRGSANQECIAQGTGNITCGLFGAMPGCAMIGQSIINYTSGGLGRLSGVVASIGLILLVATLTDLLNIIPVAILVGIMFMVSIGTFEWSSFARITKMPKSDAFVLLTVTCITIVADLAIAVISGVIISALVFAWKHAKVTARTHREDDGTKIYDFDGPLFFGSVTAFNDNFDIKHDPENIVLDFKDARVMDISGVEAVDAITKKYLEAGKTVKIRHLSAECKSIMKNAGQFCTYEEDDPKYKVAYDY</sequence>
<evidence type="ECO:0000313" key="8">
    <source>
        <dbReference type="EMBL" id="KAB7890914.1"/>
    </source>
</evidence>
<evidence type="ECO:0000256" key="5">
    <source>
        <dbReference type="SAM" id="Phobius"/>
    </source>
</evidence>
<dbReference type="PANTHER" id="PTHR43310">
    <property type="entry name" value="SULFATE TRANSPORTER YBAR-RELATED"/>
    <property type="match status" value="1"/>
</dbReference>
<accession>A0A6L4WUZ8</accession>